<dbReference type="GO" id="GO:0005886">
    <property type="term" value="C:plasma membrane"/>
    <property type="evidence" value="ECO:0007669"/>
    <property type="project" value="TreeGrafter"/>
</dbReference>
<feature type="transmembrane region" description="Helical" evidence="1">
    <location>
        <begin position="203"/>
        <end position="220"/>
    </location>
</feature>
<dbReference type="RefSeq" id="WP_022528391.1">
    <property type="nucleotide sequence ID" value="NZ_KI271583.1"/>
</dbReference>
<evidence type="ECO:0000313" key="4">
    <source>
        <dbReference type="EMBL" id="ERL66014.1"/>
    </source>
</evidence>
<dbReference type="Proteomes" id="UP000030647">
    <property type="component" value="Unassembled WGS sequence"/>
</dbReference>
<dbReference type="GO" id="GO:0004190">
    <property type="term" value="F:aspartic-type endopeptidase activity"/>
    <property type="evidence" value="ECO:0007669"/>
    <property type="project" value="TreeGrafter"/>
</dbReference>
<dbReference type="STRING" id="1231336.L248_1106"/>
<dbReference type="EMBL" id="KI271583">
    <property type="protein sequence ID" value="ERL66014.1"/>
    <property type="molecule type" value="Genomic_DNA"/>
</dbReference>
<proteinExistence type="predicted"/>
<protein>
    <submittedName>
        <fullName evidence="4">Leader peptidase (Prepilin peptidase) / N-methyltransferase</fullName>
    </submittedName>
</protein>
<gene>
    <name evidence="4" type="primary">pilD</name>
    <name evidence="4" type="ORF">L248_1106</name>
</gene>
<keyword evidence="4" id="KW-0808">Transferase</keyword>
<dbReference type="Pfam" id="PF06750">
    <property type="entry name" value="A24_N_bact"/>
    <property type="match status" value="1"/>
</dbReference>
<feature type="domain" description="Prepilin peptidase A24 N-terminal" evidence="3">
    <location>
        <begin position="9"/>
        <end position="82"/>
    </location>
</feature>
<dbReference type="GO" id="GO:0006465">
    <property type="term" value="P:signal peptide processing"/>
    <property type="evidence" value="ECO:0007669"/>
    <property type="project" value="TreeGrafter"/>
</dbReference>
<dbReference type="HOGENOM" id="CLU_057101_0_1_9"/>
<evidence type="ECO:0000256" key="2">
    <source>
        <dbReference type="SAM" id="SignalP"/>
    </source>
</evidence>
<keyword evidence="1" id="KW-1133">Transmembrane helix</keyword>
<organism evidence="4 5">
    <name type="scientific">Schleiferilactobacillus shenzhenensis LY-73</name>
    <dbReference type="NCBI Taxonomy" id="1231336"/>
    <lineage>
        <taxon>Bacteria</taxon>
        <taxon>Bacillati</taxon>
        <taxon>Bacillota</taxon>
        <taxon>Bacilli</taxon>
        <taxon>Lactobacillales</taxon>
        <taxon>Lactobacillaceae</taxon>
        <taxon>Schleiferilactobacillus</taxon>
    </lineage>
</organism>
<keyword evidence="1" id="KW-0472">Membrane</keyword>
<feature type="transmembrane region" description="Helical" evidence="1">
    <location>
        <begin position="162"/>
        <end position="191"/>
    </location>
</feature>
<feature type="chain" id="PRO_5038374491" evidence="2">
    <location>
        <begin position="21"/>
        <end position="221"/>
    </location>
</feature>
<feature type="signal peptide" evidence="2">
    <location>
        <begin position="1"/>
        <end position="20"/>
    </location>
</feature>
<accession>U4TP60</accession>
<dbReference type="InterPro" id="IPR050882">
    <property type="entry name" value="Prepilin_peptidase/N-MTase"/>
</dbReference>
<keyword evidence="1" id="KW-0812">Transmembrane</keyword>
<name>U4TP60_9LACO</name>
<feature type="transmembrane region" description="Helical" evidence="1">
    <location>
        <begin position="117"/>
        <end position="134"/>
    </location>
</feature>
<keyword evidence="5" id="KW-1185">Reference proteome</keyword>
<dbReference type="GO" id="GO:0008168">
    <property type="term" value="F:methyltransferase activity"/>
    <property type="evidence" value="ECO:0007669"/>
    <property type="project" value="UniProtKB-KW"/>
</dbReference>
<feature type="transmembrane region" description="Helical" evidence="1">
    <location>
        <begin position="93"/>
        <end position="110"/>
    </location>
</feature>
<dbReference type="GO" id="GO:0032259">
    <property type="term" value="P:methylation"/>
    <property type="evidence" value="ECO:0007669"/>
    <property type="project" value="UniProtKB-KW"/>
</dbReference>
<reference evidence="5" key="1">
    <citation type="journal article" date="2013" name="Genome Announc.">
        <title>Whole-Genome Sequencing of Lactobacillus shenzhenensis Strain LY-73T.</title>
        <authorList>
            <person name="Lin Z."/>
            <person name="Liu Z."/>
            <person name="Yang R."/>
            <person name="Zou Y."/>
            <person name="Wan D."/>
            <person name="Chen J."/>
            <person name="Guo M."/>
            <person name="Zhao J."/>
            <person name="Fang C."/>
            <person name="Yang R."/>
            <person name="Liu F."/>
        </authorList>
    </citation>
    <scope>NUCLEOTIDE SEQUENCE [LARGE SCALE GENOMIC DNA]</scope>
    <source>
        <strain evidence="5">LY-73</strain>
    </source>
</reference>
<keyword evidence="2" id="KW-0732">Signal</keyword>
<evidence type="ECO:0000259" key="3">
    <source>
        <dbReference type="Pfam" id="PF06750"/>
    </source>
</evidence>
<dbReference type="eggNOG" id="COG1989">
    <property type="taxonomic scope" value="Bacteria"/>
</dbReference>
<dbReference type="InterPro" id="IPR010627">
    <property type="entry name" value="Prepilin_pept_A24_N"/>
</dbReference>
<dbReference type="AlphaFoldDB" id="U4TP60"/>
<evidence type="ECO:0000256" key="1">
    <source>
        <dbReference type="SAM" id="Phobius"/>
    </source>
</evidence>
<evidence type="ECO:0000313" key="5">
    <source>
        <dbReference type="Proteomes" id="UP000030647"/>
    </source>
</evidence>
<keyword evidence="4" id="KW-0489">Methyltransferase</keyword>
<dbReference type="OrthoDB" id="9789291at2"/>
<dbReference type="PANTHER" id="PTHR30487">
    <property type="entry name" value="TYPE 4 PREPILIN-LIKE PROTEINS LEADER PEPTIDE-PROCESSING ENZYME"/>
    <property type="match status" value="1"/>
</dbReference>
<dbReference type="PANTHER" id="PTHR30487:SF0">
    <property type="entry name" value="PREPILIN LEADER PEPTIDASE_N-METHYLTRANSFERASE-RELATED"/>
    <property type="match status" value="1"/>
</dbReference>
<sequence>MMIYLVASLLGTCWASFVMCQAWRSTQPQPQPARSYCPACRTQLVWQDNIPVVSFLVRRGRCRTCRAAIDPLTWYAEVVGAIGGPVLVGQPPAVIAFAILLSGLAASDAYRYNFTDGWFWLGAAVCVALAWRELHWWPALAVLAAGALPVALHKLGDGDWEVITLAALLFGLTPILIWLLTGSGLGIILILMRKSDTNQQMPFLPVLLVAMFTLLAHRIHV</sequence>